<keyword evidence="10" id="KW-1185">Reference proteome</keyword>
<evidence type="ECO:0000256" key="4">
    <source>
        <dbReference type="ARBA" id="ARBA00022729"/>
    </source>
</evidence>
<comment type="similarity">
    <text evidence="2">Belongs to the glycosyl hydrolase 3 family.</text>
</comment>
<dbReference type="InterPro" id="IPR013783">
    <property type="entry name" value="Ig-like_fold"/>
</dbReference>
<sequence>MKAPKTYVKHLVLALLLVAVTLPSVEAQRRSSTKKAAAATYTPLSEAEIAKRVEALLAQMTLEEKVGQMAQITLDVIGKGDNRYSSHEPLSLDPTEMRKALVEYHIGSVLNTANNRARTPQVWYQLIGQIQDVAMKQTRLKIPILYGVDEIHGATYTVGATLFPQQIGQAASRNRELVRRGAEITAYETRASSIPWNFSPVLDLGADPRSPRHWETFGEDPYIISELGKEMIRGYEGEQNQVGHPEKVASSLKHFLGYQVPVSGKDRTPAYISDEALREYHLPPFRAAVEAGAHTLMVNSAIINGVPMHTNHALLTGLLKEELGFKGLVVTDWQDIEFLHTRDRVAATHKEAIMLAINAGIDMSMIPYQYETFCNGLVELVKEGKVKQERIDDAVRRILRVKYALNLFERPVTNPKDYPQFGSKAFEQASYQMAAESITLLKNEGGILPLSKGTNVLVTGPNANSMRTLNGAWSYSWQGEKVEEFAGKNNTILEAIQKEIGAQHVQYVPGVSYNMEGKYWEEAADRMDEAVAAAQGVDVIILALGENSYTEKPGDLHDLYLTEQQTELARRLAATGKPVVLVLNEGRPRLLSRFEQQMQAVVQIYLPGNFGGDALADVLFGDVNPSGKLPYTYPRFPNSLLTYIHKPSEEQKGQEGAYNYEADFNPQWAFGHGLSYTTFAYSKLSLSKEELPWGEQLTVSITVTNTGQREGKEVVQLFTSDLYASGITPDVKRLRRFEKILLKPGESKTLSFTLNPQQDLSFTNSQGKPVVEAGEFEVLIGDQKKRFRLLENGGAN</sequence>
<dbReference type="Gene3D" id="3.20.20.300">
    <property type="entry name" value="Glycoside hydrolase, family 3, N-terminal domain"/>
    <property type="match status" value="1"/>
</dbReference>
<dbReference type="InterPro" id="IPR017853">
    <property type="entry name" value="GH"/>
</dbReference>
<feature type="chain" id="PRO_5004081913" description="beta-glucosidase" evidence="7">
    <location>
        <begin position="28"/>
        <end position="796"/>
    </location>
</feature>
<dbReference type="STRING" id="1279009.ADICEAN_01708"/>
<dbReference type="PRINTS" id="PR00133">
    <property type="entry name" value="GLHYDRLASE3"/>
</dbReference>
<evidence type="ECO:0000256" key="5">
    <source>
        <dbReference type="ARBA" id="ARBA00022801"/>
    </source>
</evidence>
<dbReference type="SMART" id="SM01217">
    <property type="entry name" value="Fn3_like"/>
    <property type="match status" value="1"/>
</dbReference>
<dbReference type="GO" id="GO:0008422">
    <property type="term" value="F:beta-glucosidase activity"/>
    <property type="evidence" value="ECO:0007669"/>
    <property type="project" value="UniProtKB-EC"/>
</dbReference>
<dbReference type="AlphaFoldDB" id="M7N7C1"/>
<keyword evidence="5 9" id="KW-0378">Hydrolase</keyword>
<evidence type="ECO:0000259" key="8">
    <source>
        <dbReference type="SMART" id="SM01217"/>
    </source>
</evidence>
<dbReference type="InterPro" id="IPR036962">
    <property type="entry name" value="Glyco_hydro_3_N_sf"/>
</dbReference>
<evidence type="ECO:0000256" key="2">
    <source>
        <dbReference type="ARBA" id="ARBA00005336"/>
    </source>
</evidence>
<keyword evidence="4 7" id="KW-0732">Signal</keyword>
<dbReference type="PATRIC" id="fig|1279009.4.peg.1735"/>
<dbReference type="OrthoDB" id="9805821at2"/>
<feature type="signal peptide" evidence="7">
    <location>
        <begin position="1"/>
        <end position="27"/>
    </location>
</feature>
<dbReference type="SUPFAM" id="SSF51445">
    <property type="entry name" value="(Trans)glycosidases"/>
    <property type="match status" value="1"/>
</dbReference>
<dbReference type="InterPro" id="IPR026891">
    <property type="entry name" value="Fn3-like"/>
</dbReference>
<dbReference type="InterPro" id="IPR051915">
    <property type="entry name" value="Cellulose_Degrad_GH3"/>
</dbReference>
<reference evidence="9 10" key="1">
    <citation type="journal article" date="2013" name="Genome Announc.">
        <title>Draft Genome Sequence of Cesiribacter andamanensis Strain AMV16T, Isolated from a Soil Sample from a Mud Volcano in the Andaman Islands, India.</title>
        <authorList>
            <person name="Shivaji S."/>
            <person name="Ara S."/>
            <person name="Begum Z."/>
            <person name="Srinivas T.N."/>
            <person name="Singh A."/>
            <person name="Kumar Pinnaka A."/>
        </authorList>
    </citation>
    <scope>NUCLEOTIDE SEQUENCE [LARGE SCALE GENOMIC DNA]</scope>
    <source>
        <strain evidence="9 10">AMV16</strain>
    </source>
</reference>
<dbReference type="Pfam" id="PF00933">
    <property type="entry name" value="Glyco_hydro_3"/>
    <property type="match status" value="1"/>
</dbReference>
<evidence type="ECO:0000313" key="9">
    <source>
        <dbReference type="EMBL" id="EMR03162.1"/>
    </source>
</evidence>
<dbReference type="InterPro" id="IPR036881">
    <property type="entry name" value="Glyco_hydro_3_C_sf"/>
</dbReference>
<dbReference type="EMBL" id="AODQ01000033">
    <property type="protein sequence ID" value="EMR03162.1"/>
    <property type="molecule type" value="Genomic_DNA"/>
</dbReference>
<dbReference type="Pfam" id="PF14310">
    <property type="entry name" value="Fn3-like"/>
    <property type="match status" value="1"/>
</dbReference>
<name>M7N7C1_9BACT</name>
<gene>
    <name evidence="9" type="primary">bglX_1</name>
    <name evidence="9" type="ORF">ADICEAN_01708</name>
</gene>
<dbReference type="GO" id="GO:0009251">
    <property type="term" value="P:glucan catabolic process"/>
    <property type="evidence" value="ECO:0007669"/>
    <property type="project" value="TreeGrafter"/>
</dbReference>
<dbReference type="Gene3D" id="2.60.40.10">
    <property type="entry name" value="Immunoglobulins"/>
    <property type="match status" value="1"/>
</dbReference>
<dbReference type="Proteomes" id="UP000011910">
    <property type="component" value="Unassembled WGS sequence"/>
</dbReference>
<evidence type="ECO:0000256" key="7">
    <source>
        <dbReference type="SAM" id="SignalP"/>
    </source>
</evidence>
<dbReference type="InterPro" id="IPR001764">
    <property type="entry name" value="Glyco_hydro_3_N"/>
</dbReference>
<keyword evidence="6 9" id="KW-0326">Glycosidase</keyword>
<dbReference type="EC" id="3.2.1.21" evidence="3"/>
<accession>M7N7C1</accession>
<proteinExistence type="inferred from homology"/>
<dbReference type="PANTHER" id="PTHR30620">
    <property type="entry name" value="PERIPLASMIC BETA-GLUCOSIDASE-RELATED"/>
    <property type="match status" value="1"/>
</dbReference>
<evidence type="ECO:0000313" key="10">
    <source>
        <dbReference type="Proteomes" id="UP000011910"/>
    </source>
</evidence>
<dbReference type="Gene3D" id="3.40.50.1700">
    <property type="entry name" value="Glycoside hydrolase family 3 C-terminal domain"/>
    <property type="match status" value="1"/>
</dbReference>
<comment type="caution">
    <text evidence="9">The sequence shown here is derived from an EMBL/GenBank/DDBJ whole genome shotgun (WGS) entry which is preliminary data.</text>
</comment>
<evidence type="ECO:0000256" key="1">
    <source>
        <dbReference type="ARBA" id="ARBA00000448"/>
    </source>
</evidence>
<dbReference type="FunFam" id="2.60.40.10:FF:000495">
    <property type="entry name" value="Periplasmic beta-glucosidase"/>
    <property type="match status" value="1"/>
</dbReference>
<dbReference type="RefSeq" id="WP_009195105.1">
    <property type="nucleotide sequence ID" value="NZ_AODQ01000033.1"/>
</dbReference>
<dbReference type="SUPFAM" id="SSF52279">
    <property type="entry name" value="Beta-D-glucan exohydrolase, C-terminal domain"/>
    <property type="match status" value="1"/>
</dbReference>
<evidence type="ECO:0000256" key="3">
    <source>
        <dbReference type="ARBA" id="ARBA00012744"/>
    </source>
</evidence>
<dbReference type="Pfam" id="PF01915">
    <property type="entry name" value="Glyco_hydro_3_C"/>
    <property type="match status" value="1"/>
</dbReference>
<dbReference type="InterPro" id="IPR002772">
    <property type="entry name" value="Glyco_hydro_3_C"/>
</dbReference>
<evidence type="ECO:0000256" key="6">
    <source>
        <dbReference type="ARBA" id="ARBA00023295"/>
    </source>
</evidence>
<dbReference type="PANTHER" id="PTHR30620:SF16">
    <property type="entry name" value="LYSOSOMAL BETA GLUCOSIDASE"/>
    <property type="match status" value="1"/>
</dbReference>
<organism evidence="9 10">
    <name type="scientific">Cesiribacter andamanensis AMV16</name>
    <dbReference type="NCBI Taxonomy" id="1279009"/>
    <lineage>
        <taxon>Bacteria</taxon>
        <taxon>Pseudomonadati</taxon>
        <taxon>Bacteroidota</taxon>
        <taxon>Cytophagia</taxon>
        <taxon>Cytophagales</taxon>
        <taxon>Cesiribacteraceae</taxon>
        <taxon>Cesiribacter</taxon>
    </lineage>
</organism>
<comment type="catalytic activity">
    <reaction evidence="1">
        <text>Hydrolysis of terminal, non-reducing beta-D-glucosyl residues with release of beta-D-glucose.</text>
        <dbReference type="EC" id="3.2.1.21"/>
    </reaction>
</comment>
<protein>
    <recommendedName>
        <fullName evidence="3">beta-glucosidase</fullName>
        <ecNumber evidence="3">3.2.1.21</ecNumber>
    </recommendedName>
</protein>
<dbReference type="eggNOG" id="COG1472">
    <property type="taxonomic scope" value="Bacteria"/>
</dbReference>
<feature type="domain" description="Fibronectin type III-like" evidence="8">
    <location>
        <begin position="713"/>
        <end position="784"/>
    </location>
</feature>
<dbReference type="FunFam" id="3.20.20.300:FF:000007">
    <property type="entry name" value="Lysosomal beta glucosidase"/>
    <property type="match status" value="1"/>
</dbReference>